<evidence type="ECO:0000256" key="7">
    <source>
        <dbReference type="SAM" id="SignalP"/>
    </source>
</evidence>
<evidence type="ECO:0000256" key="5">
    <source>
        <dbReference type="ARBA" id="ARBA00023288"/>
    </source>
</evidence>
<dbReference type="EMBL" id="AP019400">
    <property type="protein sequence ID" value="BBI32657.1"/>
    <property type="molecule type" value="Genomic_DNA"/>
</dbReference>
<sequence>MKKRIVSLLALVLIASMVLAACSKNNNDGGKSSSSAPSDSGSSAVSEQPSGPVKIKMFAVQEPNIDLATNKFTKFAEEKFNIKFTFEAVPSDGAKEKRQISLASGDYPDAYMLTAYVDQFSQADLLKYGKQGVLIPLNDLIKEYAPNIQAALDSNADLKAFSVAPDGNIYGLPAYTQCFHCSYPNKMWINTKWLDNLKLEMPKTTEDFKKVLEAFKNGDPNQNGAKDEVPLSGSTEDFGVRVVPFLMNAFVYDDDRNHLLLQDGKVGSAATTEAWKQGLTYIKSLYDEGLIDPGAFTQNAEAFKKIGENGDAQILGAGAGMHPAIFVNIDVGNKNSKDYNPVTPLIGPSGQSLATHDGGGVSPGAKFALTNKASKEAQISMIRLVDYMFTTEGQTNAASGLEGIDWRKPKDGEVALGEGVTPQVATIPAVEGEAPRNAGWSGMGHFYMPKEYRDSFVQGTDIYESANYERRLYQATLLYQGHEPKELFPLWAIWLDPADVDEASILQTNIRTFIDENALQFITGHKKLDKDWDGYIKGLSDLKLGRYLEILQKAYDGSTFKK</sequence>
<dbReference type="Proteomes" id="UP000289856">
    <property type="component" value="Chromosome"/>
</dbReference>
<keyword evidence="4" id="KW-0564">Palmitate</keyword>
<dbReference type="PANTHER" id="PTHR43649:SF33">
    <property type="entry name" value="POLYGALACTURONAN_RHAMNOGALACTURONAN-BINDING PROTEIN YTCQ"/>
    <property type="match status" value="1"/>
</dbReference>
<dbReference type="Gene3D" id="3.40.190.10">
    <property type="entry name" value="Periplasmic binding protein-like II"/>
    <property type="match status" value="2"/>
</dbReference>
<keyword evidence="3" id="KW-0472">Membrane</keyword>
<proteinExistence type="predicted"/>
<feature type="signal peptide" evidence="7">
    <location>
        <begin position="1"/>
        <end position="20"/>
    </location>
</feature>
<evidence type="ECO:0000256" key="4">
    <source>
        <dbReference type="ARBA" id="ARBA00023139"/>
    </source>
</evidence>
<dbReference type="KEGG" id="cohn:KCTCHS21_20560"/>
<feature type="compositionally biased region" description="Low complexity" evidence="6">
    <location>
        <begin position="28"/>
        <end position="46"/>
    </location>
</feature>
<dbReference type="AlphaFoldDB" id="A0A3T1D3H9"/>
<feature type="chain" id="PRO_5019490724" evidence="7">
    <location>
        <begin position="21"/>
        <end position="562"/>
    </location>
</feature>
<feature type="region of interest" description="Disordered" evidence="6">
    <location>
        <begin position="28"/>
        <end position="49"/>
    </location>
</feature>
<dbReference type="OrthoDB" id="9787283at2"/>
<accession>A0A3T1D3H9</accession>
<keyword evidence="5" id="KW-0449">Lipoprotein</keyword>
<dbReference type="RefSeq" id="WP_130607349.1">
    <property type="nucleotide sequence ID" value="NZ_AP019400.1"/>
</dbReference>
<evidence type="ECO:0000313" key="9">
    <source>
        <dbReference type="Proteomes" id="UP000289856"/>
    </source>
</evidence>
<dbReference type="SUPFAM" id="SSF53850">
    <property type="entry name" value="Periplasmic binding protein-like II"/>
    <property type="match status" value="1"/>
</dbReference>
<evidence type="ECO:0000256" key="6">
    <source>
        <dbReference type="SAM" id="MobiDB-lite"/>
    </source>
</evidence>
<name>A0A3T1D3H9_9BACL</name>
<dbReference type="Pfam" id="PF01547">
    <property type="entry name" value="SBP_bac_1"/>
    <property type="match status" value="1"/>
</dbReference>
<dbReference type="InterPro" id="IPR050490">
    <property type="entry name" value="Bact_solute-bd_prot1"/>
</dbReference>
<keyword evidence="1" id="KW-1003">Cell membrane</keyword>
<evidence type="ECO:0000313" key="8">
    <source>
        <dbReference type="EMBL" id="BBI32657.1"/>
    </source>
</evidence>
<keyword evidence="9" id="KW-1185">Reference proteome</keyword>
<evidence type="ECO:0000256" key="3">
    <source>
        <dbReference type="ARBA" id="ARBA00023136"/>
    </source>
</evidence>
<protein>
    <submittedName>
        <fullName evidence="8">Sugar ABC transporter substrate-binding protein</fullName>
    </submittedName>
</protein>
<gene>
    <name evidence="8" type="ORF">KCTCHS21_20560</name>
</gene>
<dbReference type="InterPro" id="IPR006059">
    <property type="entry name" value="SBP"/>
</dbReference>
<evidence type="ECO:0000256" key="1">
    <source>
        <dbReference type="ARBA" id="ARBA00022475"/>
    </source>
</evidence>
<reference evidence="8 9" key="1">
    <citation type="submission" date="2019-01" db="EMBL/GenBank/DDBJ databases">
        <title>Complete genome sequence of Cohnella hallensis HS21 isolated from Korean fir (Abies koreana) rhizospheric soil.</title>
        <authorList>
            <person name="Jiang L."/>
            <person name="Kang S.W."/>
            <person name="Kim S."/>
            <person name="Jung J."/>
            <person name="Kim C.Y."/>
            <person name="Kim D.H."/>
            <person name="Kim S.W."/>
            <person name="Lee J."/>
        </authorList>
    </citation>
    <scope>NUCLEOTIDE SEQUENCE [LARGE SCALE GENOMIC DNA]</scope>
    <source>
        <strain evidence="8 9">HS21</strain>
    </source>
</reference>
<dbReference type="PANTHER" id="PTHR43649">
    <property type="entry name" value="ARABINOSE-BINDING PROTEIN-RELATED"/>
    <property type="match status" value="1"/>
</dbReference>
<organism evidence="8 9">
    <name type="scientific">Cohnella abietis</name>
    <dbReference type="NCBI Taxonomy" id="2507935"/>
    <lineage>
        <taxon>Bacteria</taxon>
        <taxon>Bacillati</taxon>
        <taxon>Bacillota</taxon>
        <taxon>Bacilli</taxon>
        <taxon>Bacillales</taxon>
        <taxon>Paenibacillaceae</taxon>
        <taxon>Cohnella</taxon>
    </lineage>
</organism>
<evidence type="ECO:0000256" key="2">
    <source>
        <dbReference type="ARBA" id="ARBA00022729"/>
    </source>
</evidence>
<keyword evidence="2 7" id="KW-0732">Signal</keyword>
<dbReference type="PROSITE" id="PS51257">
    <property type="entry name" value="PROKAR_LIPOPROTEIN"/>
    <property type="match status" value="1"/>
</dbReference>